<evidence type="ECO:0000313" key="4">
    <source>
        <dbReference type="Proteomes" id="UP001558353"/>
    </source>
</evidence>
<dbReference type="Proteomes" id="UP000589552">
    <property type="component" value="Unassembled WGS sequence"/>
</dbReference>
<dbReference type="EMBL" id="JAYWMA010000014">
    <property type="protein sequence ID" value="MEX3529477.1"/>
    <property type="molecule type" value="Genomic_DNA"/>
</dbReference>
<keyword evidence="4" id="KW-1185">Reference proteome</keyword>
<proteinExistence type="predicted"/>
<name>A0A7X9SV79_9CORY</name>
<evidence type="ECO:0000313" key="1">
    <source>
        <dbReference type="EMBL" id="MEX3529477.1"/>
    </source>
</evidence>
<sequence>MCYPVECPRCHKTTWGGCGMHVDQVMATVPKDRQCTCRAQEPKKSGFMGLFG</sequence>
<reference evidence="1" key="3">
    <citation type="submission" date="2024-01" db="EMBL/GenBank/DDBJ databases">
        <authorList>
            <person name="De La Cruz K.F."/>
            <person name="Townsend E.C."/>
            <person name="Salamzade R."/>
            <person name="Kalan L.R."/>
        </authorList>
    </citation>
    <scope>NUCLEOTIDE SEQUENCE</scope>
    <source>
        <strain evidence="1">LK2569</strain>
    </source>
</reference>
<organism evidence="2 3">
    <name type="scientific">Corynebacterium xerosis</name>
    <dbReference type="NCBI Taxonomy" id="1725"/>
    <lineage>
        <taxon>Bacteria</taxon>
        <taxon>Bacillati</taxon>
        <taxon>Actinomycetota</taxon>
        <taxon>Actinomycetes</taxon>
        <taxon>Mycobacteriales</taxon>
        <taxon>Corynebacteriaceae</taxon>
        <taxon>Corynebacterium</taxon>
    </lineage>
</organism>
<dbReference type="EMBL" id="JABAGA010000001">
    <property type="protein sequence ID" value="NMF08618.1"/>
    <property type="molecule type" value="Genomic_DNA"/>
</dbReference>
<evidence type="ECO:0000313" key="2">
    <source>
        <dbReference type="EMBL" id="NMF08618.1"/>
    </source>
</evidence>
<protein>
    <submittedName>
        <fullName evidence="2">Uncharacterized protein</fullName>
    </submittedName>
</protein>
<gene>
    <name evidence="2" type="ORF">HF852_03185</name>
    <name evidence="1" type="ORF">VVR64_10465</name>
</gene>
<evidence type="ECO:0000313" key="3">
    <source>
        <dbReference type="Proteomes" id="UP000589552"/>
    </source>
</evidence>
<dbReference type="Proteomes" id="UP001558353">
    <property type="component" value="Unassembled WGS sequence"/>
</dbReference>
<comment type="caution">
    <text evidence="2">The sequence shown here is derived from an EMBL/GenBank/DDBJ whole genome shotgun (WGS) entry which is preliminary data.</text>
</comment>
<dbReference type="PANTHER" id="PTHR34724">
    <property type="entry name" value="OS12G0596101 PROTEIN"/>
    <property type="match status" value="1"/>
</dbReference>
<dbReference type="GeneID" id="95322220"/>
<dbReference type="AlphaFoldDB" id="A0A7X9SV79"/>
<reference evidence="2 3" key="1">
    <citation type="submission" date="2020-04" db="EMBL/GenBank/DDBJ databases">
        <authorList>
            <person name="Hitch T.C.A."/>
            <person name="Wylensek D."/>
            <person name="Clavel T."/>
        </authorList>
    </citation>
    <scope>NUCLEOTIDE SEQUENCE [LARGE SCALE GENOMIC DNA]</scope>
    <source>
        <strain evidence="2 3">BL-383-APC-2I</strain>
    </source>
</reference>
<reference evidence="1 4" key="2">
    <citation type="journal article" date="2024" name="Fungal Genet. Biol.">
        <title>The porcine skin microbiome exhibits broad fungal antagonism.</title>
        <authorList>
            <person name="De La Cruz K.F."/>
            <person name="Townsend E.C."/>
            <person name="Alex Cheong J.Z."/>
            <person name="Salamzade R."/>
            <person name="Liu A."/>
            <person name="Sandstrom S."/>
            <person name="Davila E."/>
            <person name="Huang L."/>
            <person name="Xu K.H."/>
            <person name="Wu S.Y."/>
            <person name="Meudt J.J."/>
            <person name="Shanmuganayagam D."/>
            <person name="Gibson A.L.F."/>
            <person name="Kalan L.R."/>
        </authorList>
    </citation>
    <scope>NUCLEOTIDE SEQUENCE [LARGE SCALE GENOMIC DNA]</scope>
    <source>
        <strain evidence="1 4">LK2569</strain>
    </source>
</reference>
<dbReference type="PANTHER" id="PTHR34724:SF2">
    <property type="entry name" value="OS12G0596101 PROTEIN"/>
    <property type="match status" value="1"/>
</dbReference>
<dbReference type="RefSeq" id="WP_162836783.1">
    <property type="nucleotide sequence ID" value="NZ_CP032788.1"/>
</dbReference>
<accession>A0A7X9SV79</accession>